<dbReference type="Proteomes" id="UP000660861">
    <property type="component" value="Unassembled WGS sequence"/>
</dbReference>
<proteinExistence type="predicted"/>
<evidence type="ECO:0000259" key="1">
    <source>
        <dbReference type="Pfam" id="PF01248"/>
    </source>
</evidence>
<dbReference type="RefSeq" id="WP_262397532.1">
    <property type="nucleotide sequence ID" value="NZ_JACRTC010000003.1"/>
</dbReference>
<name>A0A926IAP8_9FIRM</name>
<dbReference type="InterPro" id="IPR029064">
    <property type="entry name" value="Ribosomal_eL30-like_sf"/>
</dbReference>
<reference evidence="2" key="1">
    <citation type="submission" date="2020-08" db="EMBL/GenBank/DDBJ databases">
        <title>Genome public.</title>
        <authorList>
            <person name="Liu C."/>
            <person name="Sun Q."/>
        </authorList>
    </citation>
    <scope>NUCLEOTIDE SEQUENCE</scope>
    <source>
        <strain evidence="2">NSJ-54</strain>
    </source>
</reference>
<evidence type="ECO:0000313" key="3">
    <source>
        <dbReference type="Proteomes" id="UP000660861"/>
    </source>
</evidence>
<comment type="caution">
    <text evidence="2">The sequence shown here is derived from an EMBL/GenBank/DDBJ whole genome shotgun (WGS) entry which is preliminary data.</text>
</comment>
<protein>
    <submittedName>
        <fullName evidence="2">Ribosomal L7Ae/L30e/S12e/Gadd45 family protein</fullName>
    </submittedName>
</protein>
<dbReference type="Gene3D" id="3.30.1330.30">
    <property type="match status" value="1"/>
</dbReference>
<gene>
    <name evidence="2" type="ORF">H8709_06280</name>
</gene>
<dbReference type="SUPFAM" id="SSF55315">
    <property type="entry name" value="L30e-like"/>
    <property type="match status" value="1"/>
</dbReference>
<sequence>MNEQLLSFLSLIKRAGRLALGFDVVKEAVHTRRAALVLCASDLSQKTYKEVSLICARSQVPLEPLPATMDEIWFVVGKRSGVLAVLDRGMAGRLRQLLVSDEDTKPCV</sequence>
<dbReference type="Pfam" id="PF01248">
    <property type="entry name" value="Ribosomal_L7Ae"/>
    <property type="match status" value="1"/>
</dbReference>
<dbReference type="InterPro" id="IPR004038">
    <property type="entry name" value="Ribosomal_eL8/eL30/eS12/Gad45"/>
</dbReference>
<feature type="domain" description="Ribosomal protein eL8/eL30/eS12/Gadd45" evidence="1">
    <location>
        <begin position="7"/>
        <end position="62"/>
    </location>
</feature>
<dbReference type="EMBL" id="JACRTC010000003">
    <property type="protein sequence ID" value="MBC8570436.1"/>
    <property type="molecule type" value="Genomic_DNA"/>
</dbReference>
<accession>A0A926IAP8</accession>
<dbReference type="AlphaFoldDB" id="A0A926IAP8"/>
<keyword evidence="3" id="KW-1185">Reference proteome</keyword>
<evidence type="ECO:0000313" key="2">
    <source>
        <dbReference type="EMBL" id="MBC8570436.1"/>
    </source>
</evidence>
<organism evidence="2 3">
    <name type="scientific">Zongyangia hominis</name>
    <dbReference type="NCBI Taxonomy" id="2763677"/>
    <lineage>
        <taxon>Bacteria</taxon>
        <taxon>Bacillati</taxon>
        <taxon>Bacillota</taxon>
        <taxon>Clostridia</taxon>
        <taxon>Eubacteriales</taxon>
        <taxon>Oscillospiraceae</taxon>
        <taxon>Zongyangia</taxon>
    </lineage>
</organism>